<evidence type="ECO:0000313" key="3">
    <source>
        <dbReference type="Proteomes" id="UP001108027"/>
    </source>
</evidence>
<dbReference type="SUPFAM" id="SSF53474">
    <property type="entry name" value="alpha/beta-Hydrolases"/>
    <property type="match status" value="1"/>
</dbReference>
<name>A0A9Q3YM71_9GAMM</name>
<comment type="caution">
    <text evidence="2">The sequence shown here is derived from an EMBL/GenBank/DDBJ whole genome shotgun (WGS) entry which is preliminary data.</text>
</comment>
<evidence type="ECO:0000313" key="2">
    <source>
        <dbReference type="EMBL" id="MCC4308492.1"/>
    </source>
</evidence>
<dbReference type="AlphaFoldDB" id="A0A9Q3YM71"/>
<dbReference type="Proteomes" id="UP001108027">
    <property type="component" value="Unassembled WGS sequence"/>
</dbReference>
<keyword evidence="3" id="KW-1185">Reference proteome</keyword>
<accession>A0A9Q3YM71</accession>
<proteinExistence type="predicted"/>
<dbReference type="EMBL" id="JAJGNA010000007">
    <property type="protein sequence ID" value="MCC4308492.1"/>
    <property type="molecule type" value="Genomic_DNA"/>
</dbReference>
<protein>
    <submittedName>
        <fullName evidence="2">Alpha/beta hydrolase</fullName>
    </submittedName>
</protein>
<evidence type="ECO:0000259" key="1">
    <source>
        <dbReference type="Pfam" id="PF12697"/>
    </source>
</evidence>
<dbReference type="InterPro" id="IPR000073">
    <property type="entry name" value="AB_hydrolase_1"/>
</dbReference>
<dbReference type="Pfam" id="PF12697">
    <property type="entry name" value="Abhydrolase_6"/>
    <property type="match status" value="1"/>
</dbReference>
<reference evidence="2" key="1">
    <citation type="submission" date="2021-10" db="EMBL/GenBank/DDBJ databases">
        <title>The diversity and Nitrogen Metabolism of Culturable Nitrate-Utilizing Bacteria Within the Oxygen Minimum Zone of the Changjiang (Yangtze River)Estuary.</title>
        <authorList>
            <person name="Zhang D."/>
            <person name="Zheng J."/>
            <person name="Liu S."/>
            <person name="He W."/>
        </authorList>
    </citation>
    <scope>NUCLEOTIDE SEQUENCE</scope>
    <source>
        <strain evidence="2">FXH-223</strain>
    </source>
</reference>
<dbReference type="Gene3D" id="3.40.50.1820">
    <property type="entry name" value="alpha/beta hydrolase"/>
    <property type="match status" value="1"/>
</dbReference>
<sequence>MNDAALLAGRKPVLAFAHANGVPGHSYDTFLDPLRDHYDVRVVECLGQDPRYPVDANWESLSLELEAFLEPLPKPIIGLGHSMGSVLMFWVAHRHPDWFSALVMLDPPVANGLQGLVYRLARLTGLEDRFSPAHKSKGRLDYWASWDDVESYFNSRGLFKAFDPRSLKHYLEHGLERHGDGWRLRFRPEVEVAVFRETPTGVTSLPRLKVPGALVTGEKSPDLFHKGGARHARRHRMKRLFAPGSHMYPLERPEGTAALVLATLDDLLGADHREQRDVAL</sequence>
<feature type="domain" description="AB hydrolase-1" evidence="1">
    <location>
        <begin position="16"/>
        <end position="258"/>
    </location>
</feature>
<dbReference type="GO" id="GO:0016787">
    <property type="term" value="F:hydrolase activity"/>
    <property type="evidence" value="ECO:0007669"/>
    <property type="project" value="UniProtKB-KW"/>
</dbReference>
<keyword evidence="2" id="KW-0378">Hydrolase</keyword>
<gene>
    <name evidence="2" type="ORF">LL252_07880</name>
</gene>
<dbReference type="RefSeq" id="WP_204427913.1">
    <property type="nucleotide sequence ID" value="NZ_ARXL01000028.1"/>
</dbReference>
<dbReference type="InterPro" id="IPR029058">
    <property type="entry name" value="AB_hydrolase_fold"/>
</dbReference>
<organism evidence="2 3">
    <name type="scientific">Alloalcanivorax marinus</name>
    <dbReference type="NCBI Taxonomy" id="1177169"/>
    <lineage>
        <taxon>Bacteria</taxon>
        <taxon>Pseudomonadati</taxon>
        <taxon>Pseudomonadota</taxon>
        <taxon>Gammaproteobacteria</taxon>
        <taxon>Oceanospirillales</taxon>
        <taxon>Alcanivoracaceae</taxon>
        <taxon>Alloalcanivorax</taxon>
    </lineage>
</organism>